<sequence>MMRHCSSPWNWLLLCLSLLLPACSSYAPPRTLVGMSRDELVALMGPPDMERRVDAGTRLEFPRGPYGQHTWFVYFDAAGRAIRAEQVLTEQNFNRILPGMAQDEVRQLLGRPSEVQGLARARGVVWSYRYENPFCDWFQVELSLQQQVRSAGYGKPPECEQRDGIFPF</sequence>
<keyword evidence="1 2" id="KW-0732">Signal</keyword>
<organism evidence="3 4">
    <name type="scientific">Albidiferax ferrireducens (strain ATCC BAA-621 / DSM 15236 / T118)</name>
    <name type="common">Rhodoferax ferrireducens</name>
    <dbReference type="NCBI Taxonomy" id="338969"/>
    <lineage>
        <taxon>Bacteria</taxon>
        <taxon>Pseudomonadati</taxon>
        <taxon>Pseudomonadota</taxon>
        <taxon>Betaproteobacteria</taxon>
        <taxon>Burkholderiales</taxon>
        <taxon>Comamonadaceae</taxon>
        <taxon>Rhodoferax</taxon>
    </lineage>
</organism>
<dbReference type="EMBL" id="CP000267">
    <property type="protein sequence ID" value="ABD70820.1"/>
    <property type="molecule type" value="Genomic_DNA"/>
</dbReference>
<accession>Q21TT3</accession>
<dbReference type="InterPro" id="IPR037873">
    <property type="entry name" value="BamE-like"/>
</dbReference>
<dbReference type="Proteomes" id="UP000008332">
    <property type="component" value="Chromosome"/>
</dbReference>
<dbReference type="Gene3D" id="3.30.1450.10">
    <property type="match status" value="1"/>
</dbReference>
<gene>
    <name evidence="3" type="ordered locus">Rfer_3111</name>
</gene>
<proteinExistence type="predicted"/>
<evidence type="ECO:0000313" key="3">
    <source>
        <dbReference type="EMBL" id="ABD70820.1"/>
    </source>
</evidence>
<dbReference type="STRING" id="338969.Rfer_3111"/>
<evidence type="ECO:0000256" key="1">
    <source>
        <dbReference type="ARBA" id="ARBA00022729"/>
    </source>
</evidence>
<dbReference type="HOGENOM" id="CLU_090266_2_0_4"/>
<feature type="chain" id="PRO_5004200642" evidence="2">
    <location>
        <begin position="28"/>
        <end position="168"/>
    </location>
</feature>
<dbReference type="RefSeq" id="WP_011465383.1">
    <property type="nucleotide sequence ID" value="NC_007908.1"/>
</dbReference>
<protein>
    <submittedName>
        <fullName evidence="3">Uncharacterized protein</fullName>
    </submittedName>
</protein>
<evidence type="ECO:0000313" key="4">
    <source>
        <dbReference type="Proteomes" id="UP000008332"/>
    </source>
</evidence>
<dbReference type="AlphaFoldDB" id="Q21TT3"/>
<feature type="signal peptide" evidence="2">
    <location>
        <begin position="1"/>
        <end position="27"/>
    </location>
</feature>
<dbReference type="OrthoDB" id="8962020at2"/>
<reference evidence="4" key="1">
    <citation type="submission" date="2006-02" db="EMBL/GenBank/DDBJ databases">
        <title>Complete sequence of chromosome of Rhodoferax ferrireducens DSM 15236.</title>
        <authorList>
            <person name="Copeland A."/>
            <person name="Lucas S."/>
            <person name="Lapidus A."/>
            <person name="Barry K."/>
            <person name="Detter J.C."/>
            <person name="Glavina del Rio T."/>
            <person name="Hammon N."/>
            <person name="Israni S."/>
            <person name="Pitluck S."/>
            <person name="Brettin T."/>
            <person name="Bruce D."/>
            <person name="Han C."/>
            <person name="Tapia R."/>
            <person name="Gilna P."/>
            <person name="Kiss H."/>
            <person name="Schmutz J."/>
            <person name="Larimer F."/>
            <person name="Land M."/>
            <person name="Kyrpides N."/>
            <person name="Ivanova N."/>
            <person name="Richardson P."/>
        </authorList>
    </citation>
    <scope>NUCLEOTIDE SEQUENCE [LARGE SCALE GENOMIC DNA]</scope>
    <source>
        <strain evidence="4">ATCC BAA-621 / DSM 15236 / T118</strain>
    </source>
</reference>
<keyword evidence="4" id="KW-1185">Reference proteome</keyword>
<dbReference type="eggNOG" id="COG2913">
    <property type="taxonomic scope" value="Bacteria"/>
</dbReference>
<evidence type="ECO:0000256" key="2">
    <source>
        <dbReference type="SAM" id="SignalP"/>
    </source>
</evidence>
<dbReference type="KEGG" id="rfr:Rfer_3111"/>
<name>Q21TT3_ALBFT</name>